<dbReference type="Pfam" id="PF00535">
    <property type="entry name" value="Glycos_transf_2"/>
    <property type="match status" value="1"/>
</dbReference>
<feature type="domain" description="Glycosyltransferase 2-like" evidence="9">
    <location>
        <begin position="8"/>
        <end position="171"/>
    </location>
</feature>
<comment type="caution">
    <text evidence="10">The sequence shown here is derived from an EMBL/GenBank/DDBJ whole genome shotgun (WGS) entry which is preliminary data.</text>
</comment>
<evidence type="ECO:0000256" key="4">
    <source>
        <dbReference type="ARBA" id="ARBA00022692"/>
    </source>
</evidence>
<dbReference type="PANTHER" id="PTHR48090">
    <property type="entry name" value="UNDECAPRENYL-PHOSPHATE 4-DEOXY-4-FORMAMIDO-L-ARABINOSE TRANSFERASE-RELATED"/>
    <property type="match status" value="1"/>
</dbReference>
<dbReference type="Gene3D" id="3.90.550.10">
    <property type="entry name" value="Spore Coat Polysaccharide Biosynthesis Protein SpsA, Chain A"/>
    <property type="match status" value="1"/>
</dbReference>
<protein>
    <submittedName>
        <fullName evidence="10">Glycosyltransferase family 2 protein</fullName>
        <ecNumber evidence="10">2.4.-.-</ecNumber>
    </submittedName>
</protein>
<evidence type="ECO:0000313" key="11">
    <source>
        <dbReference type="Proteomes" id="UP001172082"/>
    </source>
</evidence>
<evidence type="ECO:0000256" key="5">
    <source>
        <dbReference type="ARBA" id="ARBA00022985"/>
    </source>
</evidence>
<keyword evidence="4 8" id="KW-0812">Transmembrane</keyword>
<keyword evidence="7 8" id="KW-0472">Membrane</keyword>
<evidence type="ECO:0000256" key="3">
    <source>
        <dbReference type="ARBA" id="ARBA00022679"/>
    </source>
</evidence>
<dbReference type="CDD" id="cd04187">
    <property type="entry name" value="DPM1_like_bac"/>
    <property type="match status" value="1"/>
</dbReference>
<gene>
    <name evidence="10" type="ORF">QQ008_28660</name>
</gene>
<dbReference type="PANTHER" id="PTHR48090:SF3">
    <property type="entry name" value="UNDECAPRENYL-PHOSPHATE 4-DEOXY-4-FORMAMIDO-L-ARABINOSE TRANSFERASE"/>
    <property type="match status" value="1"/>
</dbReference>
<evidence type="ECO:0000256" key="7">
    <source>
        <dbReference type="ARBA" id="ARBA00023136"/>
    </source>
</evidence>
<reference evidence="10" key="1">
    <citation type="submission" date="2023-06" db="EMBL/GenBank/DDBJ databases">
        <title>Genomic of Parafulvivirga corallium.</title>
        <authorList>
            <person name="Wang G."/>
        </authorList>
    </citation>
    <scope>NUCLEOTIDE SEQUENCE</scope>
    <source>
        <strain evidence="10">BMA10</strain>
    </source>
</reference>
<evidence type="ECO:0000256" key="1">
    <source>
        <dbReference type="ARBA" id="ARBA00022475"/>
    </source>
</evidence>
<evidence type="ECO:0000259" key="9">
    <source>
        <dbReference type="Pfam" id="PF00535"/>
    </source>
</evidence>
<dbReference type="EMBL" id="JAUJEA010000018">
    <property type="protein sequence ID" value="MDN5205391.1"/>
    <property type="molecule type" value="Genomic_DNA"/>
</dbReference>
<sequence length="322" mass="37176">MESKVKFSVIVPVYNSENTLKELFTRLKETFVSMNETFEVIFVNDHSRDSSYPILREIFKENKSEVTVIDLLRNYGQHNAIMCGFNYANGEFVITIDDDLQNPPQEIPELYEEILKGFDAVFGVPNDKQHKKYKNLGSHFIRRLNHKTFNIKDDLSFSSYRMIRKEIVDEIKDLKTPFPYISGMILTVTRSVSNVTVAHNRRQHGQSNYTLSKLIRLAFNLLINYSSIPLRYVGAFGLVISILSFLLAGAYIFKELIVGNAPPGWTTLVVLISFYNSVILVIFFILGEYISRMLRELSNEKQYSIRRISEKEPNGKLTEVID</sequence>
<dbReference type="RefSeq" id="WP_346755412.1">
    <property type="nucleotide sequence ID" value="NZ_JAUJEA010000018.1"/>
</dbReference>
<keyword evidence="3 10" id="KW-0808">Transferase</keyword>
<evidence type="ECO:0000313" key="10">
    <source>
        <dbReference type="EMBL" id="MDN5205391.1"/>
    </source>
</evidence>
<accession>A0ABT8KXE5</accession>
<proteinExistence type="predicted"/>
<keyword evidence="6 8" id="KW-1133">Transmembrane helix</keyword>
<evidence type="ECO:0000256" key="6">
    <source>
        <dbReference type="ARBA" id="ARBA00022989"/>
    </source>
</evidence>
<keyword evidence="5" id="KW-0448">Lipopolysaccharide biosynthesis</keyword>
<feature type="transmembrane region" description="Helical" evidence="8">
    <location>
        <begin position="265"/>
        <end position="286"/>
    </location>
</feature>
<dbReference type="EC" id="2.4.-.-" evidence="10"/>
<dbReference type="InterPro" id="IPR029044">
    <property type="entry name" value="Nucleotide-diphossugar_trans"/>
</dbReference>
<feature type="transmembrane region" description="Helical" evidence="8">
    <location>
        <begin position="232"/>
        <end position="253"/>
    </location>
</feature>
<name>A0ABT8KXE5_9BACT</name>
<keyword evidence="2 10" id="KW-0328">Glycosyltransferase</keyword>
<keyword evidence="11" id="KW-1185">Reference proteome</keyword>
<evidence type="ECO:0000256" key="8">
    <source>
        <dbReference type="SAM" id="Phobius"/>
    </source>
</evidence>
<dbReference type="SUPFAM" id="SSF53448">
    <property type="entry name" value="Nucleotide-diphospho-sugar transferases"/>
    <property type="match status" value="1"/>
</dbReference>
<dbReference type="InterPro" id="IPR001173">
    <property type="entry name" value="Glyco_trans_2-like"/>
</dbReference>
<organism evidence="10 11">
    <name type="scientific">Splendidivirga corallicola</name>
    <dbReference type="NCBI Taxonomy" id="3051826"/>
    <lineage>
        <taxon>Bacteria</taxon>
        <taxon>Pseudomonadati</taxon>
        <taxon>Bacteroidota</taxon>
        <taxon>Cytophagia</taxon>
        <taxon>Cytophagales</taxon>
        <taxon>Splendidivirgaceae</taxon>
        <taxon>Splendidivirga</taxon>
    </lineage>
</organism>
<dbReference type="GO" id="GO:0016757">
    <property type="term" value="F:glycosyltransferase activity"/>
    <property type="evidence" value="ECO:0007669"/>
    <property type="project" value="UniProtKB-KW"/>
</dbReference>
<dbReference type="InterPro" id="IPR050256">
    <property type="entry name" value="Glycosyltransferase_2"/>
</dbReference>
<evidence type="ECO:0000256" key="2">
    <source>
        <dbReference type="ARBA" id="ARBA00022676"/>
    </source>
</evidence>
<dbReference type="Proteomes" id="UP001172082">
    <property type="component" value="Unassembled WGS sequence"/>
</dbReference>
<keyword evidence="1" id="KW-1003">Cell membrane</keyword>